<reference evidence="5" key="1">
    <citation type="submission" date="2025-08" db="UniProtKB">
        <authorList>
            <consortium name="RefSeq"/>
        </authorList>
    </citation>
    <scope>IDENTIFICATION</scope>
    <source>
        <tissue evidence="5">Liver</tissue>
    </source>
</reference>
<name>A0A9F2RFP3_PYTBI</name>
<dbReference type="Proteomes" id="UP000695026">
    <property type="component" value="Unplaced"/>
</dbReference>
<dbReference type="InterPro" id="IPR003309">
    <property type="entry name" value="SCAN_dom"/>
</dbReference>
<evidence type="ECO:0000256" key="1">
    <source>
        <dbReference type="ARBA" id="ARBA00023242"/>
    </source>
</evidence>
<evidence type="ECO:0000313" key="4">
    <source>
        <dbReference type="Proteomes" id="UP000695026"/>
    </source>
</evidence>
<feature type="compositionally biased region" description="Polar residues" evidence="2">
    <location>
        <begin position="273"/>
        <end position="286"/>
    </location>
</feature>
<dbReference type="PANTHER" id="PTHR45935">
    <property type="entry name" value="PROTEIN ZBED8-RELATED"/>
    <property type="match status" value="1"/>
</dbReference>
<dbReference type="PROSITE" id="PS50804">
    <property type="entry name" value="SCAN_BOX"/>
    <property type="match status" value="1"/>
</dbReference>
<proteinExistence type="predicted"/>
<evidence type="ECO:0000256" key="2">
    <source>
        <dbReference type="SAM" id="MobiDB-lite"/>
    </source>
</evidence>
<dbReference type="Gene3D" id="1.10.4020.10">
    <property type="entry name" value="DNA breaking-rejoining enzymes"/>
    <property type="match status" value="1"/>
</dbReference>
<evidence type="ECO:0000313" key="5">
    <source>
        <dbReference type="RefSeq" id="XP_007445310.1"/>
    </source>
</evidence>
<sequence length="304" mass="33984">MGLQEPLLEGLQPLLEKAVALLRKTDCWEVACLEKGLWAGPLREAEAARREAGALREALRKVPLGQGEAALQRAGQEAPVKEAHLLWERAAALETQAISFWSDTLKGADDLLGKVDTLRAALQNSSLKEALWEKVEDLRDALRETTREKVSVLPFNMWEKTPREICSRLHHLCRQWLQPEKNTKAQMLDLVILEQFLAVLPAEMASWVRECGVETSSQAVALAEGFLLSQAEKKQEELQVQQPFLEAIPKHPKGRRDPSDVSQELLFRRMPQEDSSWDTSGGSSLFSGGAKRVAEPPVQVGEKR</sequence>
<dbReference type="Pfam" id="PF02023">
    <property type="entry name" value="SCAN"/>
    <property type="match status" value="1"/>
</dbReference>
<dbReference type="SMART" id="SM00431">
    <property type="entry name" value="SCAN"/>
    <property type="match status" value="1"/>
</dbReference>
<dbReference type="AlphaFoldDB" id="A0A9F2RFP3"/>
<accession>A0A9F2RFP3</accession>
<dbReference type="OrthoDB" id="9427073at2759"/>
<evidence type="ECO:0000259" key="3">
    <source>
        <dbReference type="PROSITE" id="PS50804"/>
    </source>
</evidence>
<dbReference type="GeneID" id="103057021"/>
<protein>
    <submittedName>
        <fullName evidence="5">Uncharacterized protein LOC103057021</fullName>
    </submittedName>
</protein>
<feature type="domain" description="SCAN box" evidence="3">
    <location>
        <begin position="162"/>
        <end position="226"/>
    </location>
</feature>
<dbReference type="RefSeq" id="XP_007445310.1">
    <property type="nucleotide sequence ID" value="XM_007445248.2"/>
</dbReference>
<feature type="region of interest" description="Disordered" evidence="2">
    <location>
        <begin position="248"/>
        <end position="304"/>
    </location>
</feature>
<keyword evidence="1" id="KW-0539">Nucleus</keyword>
<keyword evidence="4" id="KW-1185">Reference proteome</keyword>
<dbReference type="InterPro" id="IPR050916">
    <property type="entry name" value="SCAN-C2H2_zinc_finger"/>
</dbReference>
<gene>
    <name evidence="5" type="primary">LOC103057021</name>
</gene>
<dbReference type="SUPFAM" id="SSF47353">
    <property type="entry name" value="Retrovirus capsid dimerization domain-like"/>
    <property type="match status" value="1"/>
</dbReference>
<dbReference type="PANTHER" id="PTHR45935:SF15">
    <property type="entry name" value="SCAN BOX DOMAIN-CONTAINING PROTEIN"/>
    <property type="match status" value="1"/>
</dbReference>
<dbReference type="KEGG" id="pbi:103057021"/>
<organism evidence="4 5">
    <name type="scientific">Python bivittatus</name>
    <name type="common">Burmese python</name>
    <name type="synonym">Python molurus bivittatus</name>
    <dbReference type="NCBI Taxonomy" id="176946"/>
    <lineage>
        <taxon>Eukaryota</taxon>
        <taxon>Metazoa</taxon>
        <taxon>Chordata</taxon>
        <taxon>Craniata</taxon>
        <taxon>Vertebrata</taxon>
        <taxon>Euteleostomi</taxon>
        <taxon>Lepidosauria</taxon>
        <taxon>Squamata</taxon>
        <taxon>Bifurcata</taxon>
        <taxon>Unidentata</taxon>
        <taxon>Episquamata</taxon>
        <taxon>Toxicofera</taxon>
        <taxon>Serpentes</taxon>
        <taxon>Henophidia</taxon>
        <taxon>Pythonidae</taxon>
        <taxon>Python</taxon>
    </lineage>
</organism>
<dbReference type="InterPro" id="IPR038269">
    <property type="entry name" value="SCAN_sf"/>
</dbReference>